<accession>A0A0L8FLM3</accession>
<proteinExistence type="predicted"/>
<protein>
    <recommendedName>
        <fullName evidence="2">Transposase</fullName>
    </recommendedName>
</protein>
<organism evidence="1">
    <name type="scientific">Octopus bimaculoides</name>
    <name type="common">California two-spotted octopus</name>
    <dbReference type="NCBI Taxonomy" id="37653"/>
    <lineage>
        <taxon>Eukaryota</taxon>
        <taxon>Metazoa</taxon>
        <taxon>Spiralia</taxon>
        <taxon>Lophotrochozoa</taxon>
        <taxon>Mollusca</taxon>
        <taxon>Cephalopoda</taxon>
        <taxon>Coleoidea</taxon>
        <taxon>Octopodiformes</taxon>
        <taxon>Octopoda</taxon>
        <taxon>Incirrata</taxon>
        <taxon>Octopodidae</taxon>
        <taxon>Octopus</taxon>
    </lineage>
</organism>
<evidence type="ECO:0008006" key="2">
    <source>
        <dbReference type="Google" id="ProtNLM"/>
    </source>
</evidence>
<reference evidence="1" key="1">
    <citation type="submission" date="2015-07" db="EMBL/GenBank/DDBJ databases">
        <title>MeaNS - Measles Nucleotide Surveillance Program.</title>
        <authorList>
            <person name="Tran T."/>
            <person name="Druce J."/>
        </authorList>
    </citation>
    <scope>NUCLEOTIDE SEQUENCE</scope>
    <source>
        <strain evidence="1">UCB-OBI-ISO-001</strain>
        <tissue evidence="1">Gonad</tissue>
    </source>
</reference>
<name>A0A0L8FLM3_OCTBM</name>
<evidence type="ECO:0000313" key="1">
    <source>
        <dbReference type="EMBL" id="KOF65295.1"/>
    </source>
</evidence>
<gene>
    <name evidence="1" type="ORF">OCBIM_22015959mg</name>
</gene>
<dbReference type="AlphaFoldDB" id="A0A0L8FLM3"/>
<sequence length="56" mass="6777">MWASVAHWVYNVGIHQEQGRNELRKRQIIREIRDRGERVSNRCVTYMEGESLVKKY</sequence>
<dbReference type="EMBL" id="KQ429629">
    <property type="protein sequence ID" value="KOF65295.1"/>
    <property type="molecule type" value="Genomic_DNA"/>
</dbReference>